<proteinExistence type="predicted"/>
<comment type="caution">
    <text evidence="1">The sequence shown here is derived from an EMBL/GenBank/DDBJ whole genome shotgun (WGS) entry which is preliminary data.</text>
</comment>
<dbReference type="EMBL" id="LAVA02000083">
    <property type="protein sequence ID" value="OIJ64292.1"/>
    <property type="molecule type" value="Genomic_DNA"/>
</dbReference>
<protein>
    <submittedName>
        <fullName evidence="1">Uncharacterized protein</fullName>
    </submittedName>
</protein>
<gene>
    <name evidence="1" type="ORF">WN71_029490</name>
</gene>
<evidence type="ECO:0000313" key="2">
    <source>
        <dbReference type="Proteomes" id="UP000034196"/>
    </source>
</evidence>
<dbReference type="Proteomes" id="UP000034196">
    <property type="component" value="Unassembled WGS sequence"/>
</dbReference>
<sequence>MYLGPLERAEDGHWVLGDPLHGAKGGHVNLLPEGAEHWWRGTREVLVPWARFMSMDGLAISGSRVGSSRAVGFLNSIGGGGPVGILGPCWTLTLRHPYEVWVAQISHHERHYHWAHRYLLDELLGQLIGTGRAHLLGDADWLASVVEHLAPQRPFSAKAIKSTVAKAIVL</sequence>
<dbReference type="STRING" id="1428628.WN71_029490"/>
<dbReference type="OrthoDB" id="4334704at2"/>
<reference evidence="1" key="1">
    <citation type="submission" date="2016-10" db="EMBL/GenBank/DDBJ databases">
        <title>Genome sequence of Streptomyces mangrovisoli MUSC 149.</title>
        <authorList>
            <person name="Lee L.-H."/>
            <person name="Ser H.-L."/>
        </authorList>
    </citation>
    <scope>NUCLEOTIDE SEQUENCE [LARGE SCALE GENOMIC DNA]</scope>
    <source>
        <strain evidence="1">MUSC 149</strain>
    </source>
</reference>
<organism evidence="1 2">
    <name type="scientific">Streptomyces mangrovisoli</name>
    <dbReference type="NCBI Taxonomy" id="1428628"/>
    <lineage>
        <taxon>Bacteria</taxon>
        <taxon>Bacillati</taxon>
        <taxon>Actinomycetota</taxon>
        <taxon>Actinomycetes</taxon>
        <taxon>Kitasatosporales</taxon>
        <taxon>Streptomycetaceae</taxon>
        <taxon>Streptomyces</taxon>
    </lineage>
</organism>
<dbReference type="RefSeq" id="WP_052743161.1">
    <property type="nucleotide sequence ID" value="NZ_LAVA02000083.1"/>
</dbReference>
<name>A0A1J4NRT2_9ACTN</name>
<accession>A0A1J4NRT2</accession>
<evidence type="ECO:0000313" key="1">
    <source>
        <dbReference type="EMBL" id="OIJ64292.1"/>
    </source>
</evidence>
<dbReference type="AlphaFoldDB" id="A0A1J4NRT2"/>
<keyword evidence="2" id="KW-1185">Reference proteome</keyword>